<reference evidence="1 2" key="1">
    <citation type="submission" date="2019-03" db="EMBL/GenBank/DDBJ databases">
        <title>Single cell metagenomics reveals metabolic interactions within the superorganism composed of flagellate Streblomastix strix and complex community of Bacteroidetes bacteria on its surface.</title>
        <authorList>
            <person name="Treitli S.C."/>
            <person name="Kolisko M."/>
            <person name="Husnik F."/>
            <person name="Keeling P."/>
            <person name="Hampl V."/>
        </authorList>
    </citation>
    <scope>NUCLEOTIDE SEQUENCE [LARGE SCALE GENOMIC DNA]</scope>
    <source>
        <strain evidence="1">ST1C</strain>
    </source>
</reference>
<comment type="caution">
    <text evidence="1">The sequence shown here is derived from an EMBL/GenBank/DDBJ whole genome shotgun (WGS) entry which is preliminary data.</text>
</comment>
<gene>
    <name evidence="1" type="ORF">EZS28_031836</name>
</gene>
<dbReference type="AlphaFoldDB" id="A0A5J4UQ78"/>
<evidence type="ECO:0000313" key="2">
    <source>
        <dbReference type="Proteomes" id="UP000324800"/>
    </source>
</evidence>
<organism evidence="1 2">
    <name type="scientific">Streblomastix strix</name>
    <dbReference type="NCBI Taxonomy" id="222440"/>
    <lineage>
        <taxon>Eukaryota</taxon>
        <taxon>Metamonada</taxon>
        <taxon>Preaxostyla</taxon>
        <taxon>Oxymonadida</taxon>
        <taxon>Streblomastigidae</taxon>
        <taxon>Streblomastix</taxon>
    </lineage>
</organism>
<dbReference type="EMBL" id="SNRW01013427">
    <property type="protein sequence ID" value="KAA6372639.1"/>
    <property type="molecule type" value="Genomic_DNA"/>
</dbReference>
<name>A0A5J4UQ78_9EUKA</name>
<proteinExistence type="predicted"/>
<protein>
    <submittedName>
        <fullName evidence="1">Uncharacterized protein</fullName>
    </submittedName>
</protein>
<evidence type="ECO:0000313" key="1">
    <source>
        <dbReference type="EMBL" id="KAA6372639.1"/>
    </source>
</evidence>
<sequence>MYFFFQSECSAKPESLTFSAKVVVGIALGSFSKGSSERSRTVLRAFSFLYIGKLLLRVFFRKGVIHRCKHPNQAIERHLFAQHEQLQCVLSLHEPGVARLKDCQIEALICQKGFHLGLVIKDNMKSSFLSLSYEDEMWSCNEHQCYSISSMQ</sequence>
<dbReference type="Proteomes" id="UP000324800">
    <property type="component" value="Unassembled WGS sequence"/>
</dbReference>
<accession>A0A5J4UQ78</accession>